<dbReference type="EMBL" id="BTGU01000001">
    <property type="protein sequence ID" value="GMN25525.1"/>
    <property type="molecule type" value="Genomic_DNA"/>
</dbReference>
<comment type="caution">
    <text evidence="1">The sequence shown here is derived from an EMBL/GenBank/DDBJ whole genome shotgun (WGS) entry which is preliminary data.</text>
</comment>
<proteinExistence type="predicted"/>
<evidence type="ECO:0000313" key="2">
    <source>
        <dbReference type="Proteomes" id="UP001187192"/>
    </source>
</evidence>
<dbReference type="AlphaFoldDB" id="A0AA88CP67"/>
<sequence length="96" mass="10979">MEFCAAKIEDMMLAAKEEDKEEDDLLLHYLEFSFWMLGIGGPGDSVTKQFQITWKEADTELHALKEIQIVKEKANAAAVDEVQKDEIMENVKSQFP</sequence>
<dbReference type="Proteomes" id="UP001187192">
    <property type="component" value="Unassembled WGS sequence"/>
</dbReference>
<organism evidence="1 2">
    <name type="scientific">Ficus carica</name>
    <name type="common">Common fig</name>
    <dbReference type="NCBI Taxonomy" id="3494"/>
    <lineage>
        <taxon>Eukaryota</taxon>
        <taxon>Viridiplantae</taxon>
        <taxon>Streptophyta</taxon>
        <taxon>Embryophyta</taxon>
        <taxon>Tracheophyta</taxon>
        <taxon>Spermatophyta</taxon>
        <taxon>Magnoliopsida</taxon>
        <taxon>eudicotyledons</taxon>
        <taxon>Gunneridae</taxon>
        <taxon>Pentapetalae</taxon>
        <taxon>rosids</taxon>
        <taxon>fabids</taxon>
        <taxon>Rosales</taxon>
        <taxon>Moraceae</taxon>
        <taxon>Ficeae</taxon>
        <taxon>Ficus</taxon>
    </lineage>
</organism>
<reference evidence="1" key="1">
    <citation type="submission" date="2023-07" db="EMBL/GenBank/DDBJ databases">
        <title>draft genome sequence of fig (Ficus carica).</title>
        <authorList>
            <person name="Takahashi T."/>
            <person name="Nishimura K."/>
        </authorList>
    </citation>
    <scope>NUCLEOTIDE SEQUENCE</scope>
</reference>
<name>A0AA88CP67_FICCA</name>
<evidence type="ECO:0000313" key="1">
    <source>
        <dbReference type="EMBL" id="GMN25525.1"/>
    </source>
</evidence>
<protein>
    <submittedName>
        <fullName evidence="1">Uncharacterized protein</fullName>
    </submittedName>
</protein>
<accession>A0AA88CP67</accession>
<gene>
    <name evidence="1" type="ORF">TIFTF001_000979</name>
</gene>
<keyword evidence="2" id="KW-1185">Reference proteome</keyword>